<dbReference type="InterPro" id="IPR013636">
    <property type="entry name" value="ARMH3_C"/>
</dbReference>
<dbReference type="SUPFAM" id="SSF48371">
    <property type="entry name" value="ARM repeat"/>
    <property type="match status" value="1"/>
</dbReference>
<keyword evidence="2" id="KW-0812">Transmembrane</keyword>
<accession>A0A0C3EPY8</accession>
<evidence type="ECO:0000256" key="1">
    <source>
        <dbReference type="ARBA" id="ARBA00004370"/>
    </source>
</evidence>
<dbReference type="PANTHER" id="PTHR13608:SF3">
    <property type="entry name" value="ARMADILLO-LIKE HELICAL DOMAIN-CONTAINING PROTEIN 3"/>
    <property type="match status" value="1"/>
</dbReference>
<dbReference type="SMART" id="SM01158">
    <property type="entry name" value="DUF1741"/>
    <property type="match status" value="1"/>
</dbReference>
<dbReference type="GO" id="GO:0016020">
    <property type="term" value="C:membrane"/>
    <property type="evidence" value="ECO:0007669"/>
    <property type="project" value="UniProtKB-SubCell"/>
</dbReference>
<keyword evidence="7" id="KW-1185">Reference proteome</keyword>
<dbReference type="STRING" id="1036808.A0A0C3EPY8"/>
<sequence length="637" mass="71441">MRTSLSSWKLDSRYATTVNKLFQGLTPAQIAPNSSDQQFWNAFFSLDIDWDFLTKFLTSIPKDACLDYHKSAINNLFTACVRVAQQRDEDEAVRGHAIETLSILLRNVLMKGFAGWEVMEIFAGGVNQSDAVFMEFVDMVAQYFEDDGARASVRHQALQLVVTYTCGVAQLSPAAYLLRRDLFTSIAKLVKSPDTERFTFEAVILLSLLANFHKSDAAKLNPYLQRIQTTTDAEFMRKLCWAANFACDTAVRAFQEIMDDSIPTFSKSVGTLIASLRPDRALSPLPLDLPRELFKDQPIEASVALLPLSDFLHLNPVFTRVFLDATSNANEKAYSNRISPLPYTVLSLSSYILTHASSSASRRAMSYANLTMNLLLIMSDNARIMETFCQPSIQAIRLCRQRQPLLSTPSPSRPPLCALLDCCTLWLRHNLHKRLEVHTYITCISTCYRAIWYLQKVRKRLDYRWPELWSALLGLLAFLCNRASNVAVASGMQRLIQETVHLLDLVLCKAEVIVLAPDDIHTLVYELVRSSNVLQGHTLLLQSFGQDGPKSSLRSDAASKALRHLLSVASYYEDQLSATSTSTAKDALRTLARLIEKDGLYGANGVREAEEPLVSNRPEDTAGFLRFAYEDALSLMP</sequence>
<dbReference type="InterPro" id="IPR039868">
    <property type="entry name" value="ARMD3-like"/>
</dbReference>
<dbReference type="Pfam" id="PF08427">
    <property type="entry name" value="ARMH3_C"/>
    <property type="match status" value="1"/>
</dbReference>
<comment type="subcellular location">
    <subcellularLocation>
        <location evidence="1">Membrane</location>
    </subcellularLocation>
</comment>
<dbReference type="Proteomes" id="UP000053989">
    <property type="component" value="Unassembled WGS sequence"/>
</dbReference>
<dbReference type="AlphaFoldDB" id="A0A0C3EPY8"/>
<keyword evidence="3" id="KW-1133">Transmembrane helix</keyword>
<dbReference type="PANTHER" id="PTHR13608">
    <property type="entry name" value="ARMADILLO-LIKE HELICAL DOMAIN-CONTAINING PROTEIN 3"/>
    <property type="match status" value="1"/>
</dbReference>
<evidence type="ECO:0000256" key="2">
    <source>
        <dbReference type="ARBA" id="ARBA00022692"/>
    </source>
</evidence>
<feature type="domain" description="Armadillo-like helical" evidence="5">
    <location>
        <begin position="407"/>
        <end position="610"/>
    </location>
</feature>
<organism evidence="6 7">
    <name type="scientific">Scleroderma citrinum Foug A</name>
    <dbReference type="NCBI Taxonomy" id="1036808"/>
    <lineage>
        <taxon>Eukaryota</taxon>
        <taxon>Fungi</taxon>
        <taxon>Dikarya</taxon>
        <taxon>Basidiomycota</taxon>
        <taxon>Agaricomycotina</taxon>
        <taxon>Agaricomycetes</taxon>
        <taxon>Agaricomycetidae</taxon>
        <taxon>Boletales</taxon>
        <taxon>Sclerodermatineae</taxon>
        <taxon>Sclerodermataceae</taxon>
        <taxon>Scleroderma</taxon>
    </lineage>
</organism>
<dbReference type="InParanoid" id="A0A0C3EPY8"/>
<evidence type="ECO:0000256" key="3">
    <source>
        <dbReference type="ARBA" id="ARBA00022989"/>
    </source>
</evidence>
<proteinExistence type="predicted"/>
<keyword evidence="4" id="KW-0472">Membrane</keyword>
<dbReference type="InterPro" id="IPR016024">
    <property type="entry name" value="ARM-type_fold"/>
</dbReference>
<gene>
    <name evidence="6" type="ORF">SCLCIDRAFT_1207528</name>
</gene>
<evidence type="ECO:0000256" key="4">
    <source>
        <dbReference type="ARBA" id="ARBA00023136"/>
    </source>
</evidence>
<dbReference type="FunCoup" id="A0A0C3EPY8">
    <property type="interactions" value="484"/>
</dbReference>
<evidence type="ECO:0000313" key="6">
    <source>
        <dbReference type="EMBL" id="KIM70224.1"/>
    </source>
</evidence>
<protein>
    <recommendedName>
        <fullName evidence="5">Armadillo-like helical domain-containing protein</fullName>
    </recommendedName>
</protein>
<evidence type="ECO:0000313" key="7">
    <source>
        <dbReference type="Proteomes" id="UP000053989"/>
    </source>
</evidence>
<dbReference type="EMBL" id="KN822005">
    <property type="protein sequence ID" value="KIM70224.1"/>
    <property type="molecule type" value="Genomic_DNA"/>
</dbReference>
<reference evidence="7" key="2">
    <citation type="submission" date="2015-01" db="EMBL/GenBank/DDBJ databases">
        <title>Evolutionary Origins and Diversification of the Mycorrhizal Mutualists.</title>
        <authorList>
            <consortium name="DOE Joint Genome Institute"/>
            <consortium name="Mycorrhizal Genomics Consortium"/>
            <person name="Kohler A."/>
            <person name="Kuo A."/>
            <person name="Nagy L.G."/>
            <person name="Floudas D."/>
            <person name="Copeland A."/>
            <person name="Barry K.W."/>
            <person name="Cichocki N."/>
            <person name="Veneault-Fourrey C."/>
            <person name="LaButti K."/>
            <person name="Lindquist E.A."/>
            <person name="Lipzen A."/>
            <person name="Lundell T."/>
            <person name="Morin E."/>
            <person name="Murat C."/>
            <person name="Riley R."/>
            <person name="Ohm R."/>
            <person name="Sun H."/>
            <person name="Tunlid A."/>
            <person name="Henrissat B."/>
            <person name="Grigoriev I.V."/>
            <person name="Hibbett D.S."/>
            <person name="Martin F."/>
        </authorList>
    </citation>
    <scope>NUCLEOTIDE SEQUENCE [LARGE SCALE GENOMIC DNA]</scope>
    <source>
        <strain evidence="7">Foug A</strain>
    </source>
</reference>
<dbReference type="GO" id="GO:0005829">
    <property type="term" value="C:cytosol"/>
    <property type="evidence" value="ECO:0007669"/>
    <property type="project" value="TreeGrafter"/>
</dbReference>
<reference evidence="6 7" key="1">
    <citation type="submission" date="2014-04" db="EMBL/GenBank/DDBJ databases">
        <authorList>
            <consortium name="DOE Joint Genome Institute"/>
            <person name="Kuo A."/>
            <person name="Kohler A."/>
            <person name="Nagy L.G."/>
            <person name="Floudas D."/>
            <person name="Copeland A."/>
            <person name="Barry K.W."/>
            <person name="Cichocki N."/>
            <person name="Veneault-Fourrey C."/>
            <person name="LaButti K."/>
            <person name="Lindquist E.A."/>
            <person name="Lipzen A."/>
            <person name="Lundell T."/>
            <person name="Morin E."/>
            <person name="Murat C."/>
            <person name="Sun H."/>
            <person name="Tunlid A."/>
            <person name="Henrissat B."/>
            <person name="Grigoriev I.V."/>
            <person name="Hibbett D.S."/>
            <person name="Martin F."/>
            <person name="Nordberg H.P."/>
            <person name="Cantor M.N."/>
            <person name="Hua S.X."/>
        </authorList>
    </citation>
    <scope>NUCLEOTIDE SEQUENCE [LARGE SCALE GENOMIC DNA]</scope>
    <source>
        <strain evidence="6 7">Foug A</strain>
    </source>
</reference>
<dbReference type="HOGENOM" id="CLU_029861_1_0_1"/>
<evidence type="ECO:0000259" key="5">
    <source>
        <dbReference type="SMART" id="SM01158"/>
    </source>
</evidence>
<name>A0A0C3EPY8_9AGAM</name>
<dbReference type="OrthoDB" id="2012278at2759"/>